<sequence>ILTIEMTPNITEEVFFRNGCTTGKRKRKQMNGLRREKEELEIRHSLLISWIGLLWISIDRMTN</sequence>
<name>A0A7N5P2B9_AILME</name>
<evidence type="ECO:0000313" key="1">
    <source>
        <dbReference type="Ensembl" id="ENSAMEP00000024909.1"/>
    </source>
</evidence>
<dbReference type="AlphaFoldDB" id="A0A7N5P2B9"/>
<proteinExistence type="predicted"/>
<reference evidence="1" key="3">
    <citation type="submission" date="2025-09" db="UniProtKB">
        <authorList>
            <consortium name="Ensembl"/>
        </authorList>
    </citation>
    <scope>IDENTIFICATION</scope>
</reference>
<dbReference type="Ensembl" id="ENSAMET00000044640.1">
    <property type="protein sequence ID" value="ENSAMEP00000024909.1"/>
    <property type="gene ID" value="ENSAMEG00000024035.1"/>
</dbReference>
<reference evidence="1 2" key="1">
    <citation type="journal article" date="2010" name="Nature">
        <title>The sequence and de novo assembly of the giant panda genome.</title>
        <authorList>
            <person name="Li R."/>
            <person name="Fan W."/>
            <person name="Tian G."/>
            <person name="Zhu H."/>
            <person name="He L."/>
            <person name="Cai J."/>
            <person name="Huang Q."/>
            <person name="Cai Q."/>
            <person name="Li B."/>
            <person name="Bai Y."/>
            <person name="Zhang Z."/>
            <person name="Zhang Y."/>
            <person name="Wang W."/>
            <person name="Li J."/>
            <person name="Wei F."/>
            <person name="Li H."/>
            <person name="Jian M."/>
            <person name="Li J."/>
            <person name="Zhang Z."/>
            <person name="Nielsen R."/>
            <person name="Li D."/>
            <person name="Gu W."/>
            <person name="Yang Z."/>
            <person name="Xuan Z."/>
            <person name="Ryder O.A."/>
            <person name="Leung F.C."/>
            <person name="Zhou Y."/>
            <person name="Cao J."/>
            <person name="Sun X."/>
            <person name="Fu Y."/>
            <person name="Fang X."/>
            <person name="Guo X."/>
            <person name="Wang B."/>
            <person name="Hou R."/>
            <person name="Shen F."/>
            <person name="Mu B."/>
            <person name="Ni P."/>
            <person name="Lin R."/>
            <person name="Qian W."/>
            <person name="Wang G."/>
            <person name="Yu C."/>
            <person name="Nie W."/>
            <person name="Wang J."/>
            <person name="Wu Z."/>
            <person name="Liang H."/>
            <person name="Min J."/>
            <person name="Wu Q."/>
            <person name="Cheng S."/>
            <person name="Ruan J."/>
            <person name="Wang M."/>
            <person name="Shi Z."/>
            <person name="Wen M."/>
            <person name="Liu B."/>
            <person name="Ren X."/>
            <person name="Zheng H."/>
            <person name="Dong D."/>
            <person name="Cook K."/>
            <person name="Shan G."/>
            <person name="Zhang H."/>
            <person name="Kosiol C."/>
            <person name="Xie X."/>
            <person name="Lu Z."/>
            <person name="Zheng H."/>
            <person name="Li Y."/>
            <person name="Steiner C.C."/>
            <person name="Lam T.T."/>
            <person name="Lin S."/>
            <person name="Zhang Q."/>
            <person name="Li G."/>
            <person name="Tian J."/>
            <person name="Gong T."/>
            <person name="Liu H."/>
            <person name="Zhang D."/>
            <person name="Fang L."/>
            <person name="Ye C."/>
            <person name="Zhang J."/>
            <person name="Hu W."/>
            <person name="Xu A."/>
            <person name="Ren Y."/>
            <person name="Zhang G."/>
            <person name="Bruford M.W."/>
            <person name="Li Q."/>
            <person name="Ma L."/>
            <person name="Guo Y."/>
            <person name="An N."/>
            <person name="Hu Y."/>
            <person name="Zheng Y."/>
            <person name="Shi Y."/>
            <person name="Li Z."/>
            <person name="Liu Q."/>
            <person name="Chen Y."/>
            <person name="Zhao J."/>
            <person name="Qu N."/>
            <person name="Zhao S."/>
            <person name="Tian F."/>
            <person name="Wang X."/>
            <person name="Wang H."/>
            <person name="Xu L."/>
            <person name="Liu X."/>
            <person name="Vinar T."/>
            <person name="Wang Y."/>
            <person name="Lam T.W."/>
            <person name="Yiu S.M."/>
            <person name="Liu S."/>
            <person name="Zhang H."/>
            <person name="Li D."/>
            <person name="Huang Y."/>
            <person name="Wang X."/>
            <person name="Yang G."/>
            <person name="Jiang Z."/>
            <person name="Wang J."/>
            <person name="Qin N."/>
            <person name="Li L."/>
            <person name="Li J."/>
            <person name="Bolund L."/>
            <person name="Kristiansen K."/>
            <person name="Wong G.K."/>
            <person name="Olson M."/>
            <person name="Zhang X."/>
            <person name="Li S."/>
            <person name="Yang H."/>
            <person name="Wang J."/>
            <person name="Wang J."/>
        </authorList>
    </citation>
    <scope>NUCLEOTIDE SEQUENCE [LARGE SCALE GENOMIC DNA]</scope>
</reference>
<keyword evidence="2" id="KW-1185">Reference proteome</keyword>
<protein>
    <submittedName>
        <fullName evidence="1">Uncharacterized protein</fullName>
    </submittedName>
</protein>
<evidence type="ECO:0000313" key="2">
    <source>
        <dbReference type="Proteomes" id="UP000008912"/>
    </source>
</evidence>
<organism evidence="1 2">
    <name type="scientific">Ailuropoda melanoleuca</name>
    <name type="common">Giant panda</name>
    <dbReference type="NCBI Taxonomy" id="9646"/>
    <lineage>
        <taxon>Eukaryota</taxon>
        <taxon>Metazoa</taxon>
        <taxon>Chordata</taxon>
        <taxon>Craniata</taxon>
        <taxon>Vertebrata</taxon>
        <taxon>Euteleostomi</taxon>
        <taxon>Mammalia</taxon>
        <taxon>Eutheria</taxon>
        <taxon>Laurasiatheria</taxon>
        <taxon>Carnivora</taxon>
        <taxon>Caniformia</taxon>
        <taxon>Ursidae</taxon>
        <taxon>Ailuropoda</taxon>
    </lineage>
</organism>
<dbReference type="InParanoid" id="A0A7N5P2B9"/>
<dbReference type="GeneTree" id="ENSGT01000000221822"/>
<reference evidence="1" key="2">
    <citation type="submission" date="2025-08" db="UniProtKB">
        <authorList>
            <consortium name="Ensembl"/>
        </authorList>
    </citation>
    <scope>IDENTIFICATION</scope>
</reference>
<dbReference type="Proteomes" id="UP000008912">
    <property type="component" value="Unassembled WGS sequence"/>
</dbReference>
<accession>A0A7N5P2B9</accession>